<accession>A0ABN3N1C3</accession>
<evidence type="ECO:0000313" key="2">
    <source>
        <dbReference type="EMBL" id="GAA2512005.1"/>
    </source>
</evidence>
<keyword evidence="3" id="KW-1185">Reference proteome</keyword>
<feature type="compositionally biased region" description="Polar residues" evidence="1">
    <location>
        <begin position="84"/>
        <end position="94"/>
    </location>
</feature>
<dbReference type="EMBL" id="BAAATL010000053">
    <property type="protein sequence ID" value="GAA2512005.1"/>
    <property type="molecule type" value="Genomic_DNA"/>
</dbReference>
<sequence>MAGGAGGEPGRQAWVALGELVRRPFGRRSGGSNPGETEFAALGEAPGEPARAEALRSGLVARATEDPEFATALAGWRRRAQPLSEGSVTNTISGGTHGGSVIQGRNFSGVTFNGPPTPPAQGR</sequence>
<evidence type="ECO:0000256" key="1">
    <source>
        <dbReference type="SAM" id="MobiDB-lite"/>
    </source>
</evidence>
<protein>
    <submittedName>
        <fullName evidence="2">Uncharacterized protein</fullName>
    </submittedName>
</protein>
<reference evidence="2 3" key="1">
    <citation type="journal article" date="2019" name="Int. J. Syst. Evol. Microbiol.">
        <title>The Global Catalogue of Microorganisms (GCM) 10K type strain sequencing project: providing services to taxonomists for standard genome sequencing and annotation.</title>
        <authorList>
            <consortium name="The Broad Institute Genomics Platform"/>
            <consortium name="The Broad Institute Genome Sequencing Center for Infectious Disease"/>
            <person name="Wu L."/>
            <person name="Ma J."/>
        </authorList>
    </citation>
    <scope>NUCLEOTIDE SEQUENCE [LARGE SCALE GENOMIC DNA]</scope>
    <source>
        <strain evidence="2 3">JCM 6923</strain>
    </source>
</reference>
<organism evidence="2 3">
    <name type="scientific">Streptomyces graminearus</name>
    <dbReference type="NCBI Taxonomy" id="284030"/>
    <lineage>
        <taxon>Bacteria</taxon>
        <taxon>Bacillati</taxon>
        <taxon>Actinomycetota</taxon>
        <taxon>Actinomycetes</taxon>
        <taxon>Kitasatosporales</taxon>
        <taxon>Streptomycetaceae</taxon>
        <taxon>Streptomyces</taxon>
    </lineage>
</organism>
<proteinExistence type="predicted"/>
<gene>
    <name evidence="2" type="ORF">GCM10010422_75110</name>
</gene>
<dbReference type="Proteomes" id="UP001501721">
    <property type="component" value="Unassembled WGS sequence"/>
</dbReference>
<evidence type="ECO:0000313" key="3">
    <source>
        <dbReference type="Proteomes" id="UP001501721"/>
    </source>
</evidence>
<feature type="region of interest" description="Disordered" evidence="1">
    <location>
        <begin position="80"/>
        <end position="123"/>
    </location>
</feature>
<name>A0ABN3N1C3_9ACTN</name>
<comment type="caution">
    <text evidence="2">The sequence shown here is derived from an EMBL/GenBank/DDBJ whole genome shotgun (WGS) entry which is preliminary data.</text>
</comment>